<reference evidence="3" key="1">
    <citation type="journal article" date="2019" name="Science">
        <title>Mutation of a bHLH transcription factor allowed almond domestication.</title>
        <authorList>
            <person name="Sanchez-Perez R."/>
            <person name="Pavan S."/>
            <person name="Mazzeo R."/>
            <person name="Moldovan C."/>
            <person name="Aiese Cigliano R."/>
            <person name="Del Cueto J."/>
            <person name="Ricciardi F."/>
            <person name="Lotti C."/>
            <person name="Ricciardi L."/>
            <person name="Dicenta F."/>
            <person name="Lopez-Marques R.L."/>
            <person name="Lindberg Moller B."/>
        </authorList>
    </citation>
    <scope>NUCLEOTIDE SEQUENCE</scope>
</reference>
<feature type="compositionally biased region" description="Basic and acidic residues" evidence="2">
    <location>
        <begin position="42"/>
        <end position="56"/>
    </location>
</feature>
<dbReference type="GO" id="GO:0005524">
    <property type="term" value="F:ATP binding"/>
    <property type="evidence" value="ECO:0007669"/>
    <property type="project" value="TreeGrafter"/>
</dbReference>
<dbReference type="PANTHER" id="PTHR19211">
    <property type="entry name" value="ATP-BINDING TRANSPORT PROTEIN-RELATED"/>
    <property type="match status" value="1"/>
</dbReference>
<evidence type="ECO:0000256" key="2">
    <source>
        <dbReference type="SAM" id="MobiDB-lite"/>
    </source>
</evidence>
<keyword evidence="1" id="KW-0677">Repeat</keyword>
<dbReference type="PANTHER" id="PTHR19211:SF14">
    <property type="entry name" value="ATP-BINDING CASSETTE SUB-FAMILY F MEMBER 1"/>
    <property type="match status" value="1"/>
</dbReference>
<sequence length="275" mass="31092">MANEACCLEILCYITQIFSKIIIAMGKMKTEEDGATAKVKSTGKDATKDGKKEKLSTELKKRAQKDLLAAHAVEQAEKVALKDERDFLNTVCNEIIHLHDLKLHTYRGKFDDFETGSGTPHLQGDERCQKGWKSVQQEKVKDRAKSIAAKEASKNKAKGKVDEDETPAEAPKKWRDYSVEFHFPEPTELTPPFLQLVEVSFSYPQREDFKLSGDLVPSEGEVQRSQKLRIGRYSQHFVDLLTMDETPVQYLLHLHPDQGGLCKQGVRAKLGKYTP</sequence>
<name>A0A4Y1QX75_PRUDU</name>
<accession>A0A4Y1QX75</accession>
<feature type="region of interest" description="Disordered" evidence="2">
    <location>
        <begin position="145"/>
        <end position="169"/>
    </location>
</feature>
<organism evidence="3">
    <name type="scientific">Prunus dulcis</name>
    <name type="common">Almond</name>
    <name type="synonym">Amygdalus dulcis</name>
    <dbReference type="NCBI Taxonomy" id="3755"/>
    <lineage>
        <taxon>Eukaryota</taxon>
        <taxon>Viridiplantae</taxon>
        <taxon>Streptophyta</taxon>
        <taxon>Embryophyta</taxon>
        <taxon>Tracheophyta</taxon>
        <taxon>Spermatophyta</taxon>
        <taxon>Magnoliopsida</taxon>
        <taxon>eudicotyledons</taxon>
        <taxon>Gunneridae</taxon>
        <taxon>Pentapetalae</taxon>
        <taxon>rosids</taxon>
        <taxon>fabids</taxon>
        <taxon>Rosales</taxon>
        <taxon>Rosaceae</taxon>
        <taxon>Amygdaloideae</taxon>
        <taxon>Amygdaleae</taxon>
        <taxon>Prunus</taxon>
    </lineage>
</organism>
<protein>
    <submittedName>
        <fullName evidence="3">General control non-repressible 4</fullName>
    </submittedName>
</protein>
<feature type="region of interest" description="Disordered" evidence="2">
    <location>
        <begin position="34"/>
        <end position="56"/>
    </location>
</feature>
<dbReference type="EMBL" id="AP019298">
    <property type="protein sequence ID" value="BBG96449.1"/>
    <property type="molecule type" value="Genomic_DNA"/>
</dbReference>
<evidence type="ECO:0000256" key="1">
    <source>
        <dbReference type="ARBA" id="ARBA00022737"/>
    </source>
</evidence>
<gene>
    <name evidence="3" type="ORF">Prudu_005256</name>
</gene>
<dbReference type="AlphaFoldDB" id="A0A4Y1QX75"/>
<dbReference type="InterPro" id="IPR050611">
    <property type="entry name" value="ABCF"/>
</dbReference>
<evidence type="ECO:0000313" key="3">
    <source>
        <dbReference type="EMBL" id="BBG96449.1"/>
    </source>
</evidence>
<proteinExistence type="predicted"/>